<dbReference type="EMBL" id="LSGP01000017">
    <property type="protein sequence ID" value="KYZ76573.1"/>
    <property type="molecule type" value="Genomic_DNA"/>
</dbReference>
<dbReference type="STRING" id="1794912.AXX12_09085"/>
<dbReference type="Proteomes" id="UP000076268">
    <property type="component" value="Unassembled WGS sequence"/>
</dbReference>
<comment type="caution">
    <text evidence="1">The sequence shown here is derived from an EMBL/GenBank/DDBJ whole genome shotgun (WGS) entry which is preliminary data.</text>
</comment>
<name>A0A154BRC2_ANASB</name>
<sequence length="148" mass="16295">MQFTFEWKAQHAIDVIPGSYFSTAMIADGTIIDESRGHDEFQLNGMVLPEKRLAGFGREQSYQLDDLPAGLSALEAAASHPVEMSSETAASLAFAVDTNLFLSQGLLSHYLSLGVQKNGNYREIPLQSPEVEIDWQSRGKYIVSVKSL</sequence>
<dbReference type="RefSeq" id="WP_066242274.1">
    <property type="nucleotide sequence ID" value="NZ_LSGP01000017.1"/>
</dbReference>
<accession>A0A154BRC2</accession>
<evidence type="ECO:0000313" key="1">
    <source>
        <dbReference type="EMBL" id="KYZ76573.1"/>
    </source>
</evidence>
<protein>
    <submittedName>
        <fullName evidence="1">Uncharacterized protein</fullName>
    </submittedName>
</protein>
<dbReference type="AlphaFoldDB" id="A0A154BRC2"/>
<evidence type="ECO:0000313" key="2">
    <source>
        <dbReference type="Proteomes" id="UP000076268"/>
    </source>
</evidence>
<gene>
    <name evidence="1" type="ORF">AXX12_09085</name>
</gene>
<keyword evidence="2" id="KW-1185">Reference proteome</keyword>
<dbReference type="OrthoDB" id="1680763at2"/>
<reference evidence="1 2" key="1">
    <citation type="submission" date="2016-02" db="EMBL/GenBank/DDBJ databases">
        <title>Anaerosporomusa subterraneum gen. nov., sp. nov., a spore-forming obligate anaerobe isolated from saprolite.</title>
        <authorList>
            <person name="Choi J.K."/>
            <person name="Shah M."/>
            <person name="Yee N."/>
        </authorList>
    </citation>
    <scope>NUCLEOTIDE SEQUENCE [LARGE SCALE GENOMIC DNA]</scope>
    <source>
        <strain evidence="1 2">RU4</strain>
    </source>
</reference>
<organism evidence="1 2">
    <name type="scientific">Anaerosporomusa subterranea</name>
    <dbReference type="NCBI Taxonomy" id="1794912"/>
    <lineage>
        <taxon>Bacteria</taxon>
        <taxon>Bacillati</taxon>
        <taxon>Bacillota</taxon>
        <taxon>Negativicutes</taxon>
        <taxon>Acetonemataceae</taxon>
        <taxon>Anaerosporomusa</taxon>
    </lineage>
</organism>
<proteinExistence type="predicted"/>